<evidence type="ECO:0000313" key="2">
    <source>
        <dbReference type="EMBL" id="SDG97448.1"/>
    </source>
</evidence>
<evidence type="ECO:0000313" key="3">
    <source>
        <dbReference type="Proteomes" id="UP000182894"/>
    </source>
</evidence>
<organism evidence="2 3">
    <name type="scientific">Pseudomonas abietaniphila</name>
    <dbReference type="NCBI Taxonomy" id="89065"/>
    <lineage>
        <taxon>Bacteria</taxon>
        <taxon>Pseudomonadati</taxon>
        <taxon>Pseudomonadota</taxon>
        <taxon>Gammaproteobacteria</taxon>
        <taxon>Pseudomonadales</taxon>
        <taxon>Pseudomonadaceae</taxon>
        <taxon>Pseudomonas</taxon>
    </lineage>
</organism>
<reference evidence="3" key="1">
    <citation type="submission" date="2016-10" db="EMBL/GenBank/DDBJ databases">
        <authorList>
            <person name="Varghese N."/>
            <person name="Submissions S."/>
        </authorList>
    </citation>
    <scope>NUCLEOTIDE SEQUENCE [LARGE SCALE GENOMIC DNA]</scope>
    <source>
        <strain evidence="3">ATCC 700689</strain>
    </source>
</reference>
<accession>A0A1G7YLP5</accession>
<dbReference type="STRING" id="89065.SAMN05216605_10412"/>
<proteinExistence type="predicted"/>
<gene>
    <name evidence="2" type="ORF">SAMN05216605_10412</name>
</gene>
<dbReference type="AlphaFoldDB" id="A0A1G7YLP5"/>
<name>A0A1G7YLP5_9PSED</name>
<keyword evidence="3" id="KW-1185">Reference proteome</keyword>
<protein>
    <submittedName>
        <fullName evidence="2">Uncharacterized protein</fullName>
    </submittedName>
</protein>
<evidence type="ECO:0000256" key="1">
    <source>
        <dbReference type="SAM" id="MobiDB-lite"/>
    </source>
</evidence>
<feature type="region of interest" description="Disordered" evidence="1">
    <location>
        <begin position="22"/>
        <end position="44"/>
    </location>
</feature>
<dbReference type="Proteomes" id="UP000182894">
    <property type="component" value="Unassembled WGS sequence"/>
</dbReference>
<sequence length="44" mass="4950">MACDFRGLHNAPLFQGATAGTLPARLRPDNQNRQREEVLTVLRD</sequence>
<dbReference type="EMBL" id="FNCO01000004">
    <property type="protein sequence ID" value="SDG97448.1"/>
    <property type="molecule type" value="Genomic_DNA"/>
</dbReference>
<feature type="compositionally biased region" description="Basic and acidic residues" evidence="1">
    <location>
        <begin position="26"/>
        <end position="44"/>
    </location>
</feature>